<reference evidence="3" key="1">
    <citation type="submission" date="2014-12" db="EMBL/GenBank/DDBJ databases">
        <title>Insight into the proteome of Arion vulgaris.</title>
        <authorList>
            <person name="Aradska J."/>
            <person name="Bulat T."/>
            <person name="Smidak R."/>
            <person name="Sarate P."/>
            <person name="Gangsoo J."/>
            <person name="Sialana F."/>
            <person name="Bilban M."/>
            <person name="Lubec G."/>
        </authorList>
    </citation>
    <scope>NUCLEOTIDE SEQUENCE</scope>
    <source>
        <tissue evidence="3">Skin</tissue>
    </source>
</reference>
<feature type="transmembrane region" description="Helical" evidence="2">
    <location>
        <begin position="863"/>
        <end position="883"/>
    </location>
</feature>
<feature type="transmembrane region" description="Helical" evidence="2">
    <location>
        <begin position="903"/>
        <end position="929"/>
    </location>
</feature>
<protein>
    <submittedName>
        <fullName evidence="3">Uncharacterized protein</fullName>
    </submittedName>
</protein>
<proteinExistence type="predicted"/>
<evidence type="ECO:0000313" key="3">
    <source>
        <dbReference type="EMBL" id="CEK95937.1"/>
    </source>
</evidence>
<accession>A0A0B7BST3</accession>
<gene>
    <name evidence="3" type="primary">ORF209580</name>
</gene>
<evidence type="ECO:0000256" key="2">
    <source>
        <dbReference type="SAM" id="Phobius"/>
    </source>
</evidence>
<feature type="non-terminal residue" evidence="3">
    <location>
        <position position="935"/>
    </location>
</feature>
<evidence type="ECO:0000256" key="1">
    <source>
        <dbReference type="SAM" id="MobiDB-lite"/>
    </source>
</evidence>
<name>A0A0B7BST3_9EUPU</name>
<dbReference type="EMBL" id="HACG01049072">
    <property type="protein sequence ID" value="CEK95937.1"/>
    <property type="molecule type" value="Transcribed_RNA"/>
</dbReference>
<feature type="region of interest" description="Disordered" evidence="1">
    <location>
        <begin position="681"/>
        <end position="736"/>
    </location>
</feature>
<sequence length="935" mass="105089">MAHRNTRGGKLCEEGILEVAPPEPSRPAAVLSEPQFQIRDTCPEVRALPPAACHFPRPPCKSVRTFGDRDGPSVDEFVKDIRLYWRYYGLQGQEKVDTLMEHVSNSVREELEIQLMTAQDPEVLLAGLLRVFGDNRSAQALLSVFFGSSQGAGESCLDYSHRLAGLFAKVTAAQTREGSVPLDPNNLRDRFIASLRDRLCAGMLTSMVAGSPFTTFLHCRDAAMRWERSPIPASDAHTISMMHRRMDVLESKVAERHSEIRCPNPARPLPTTTHPERNFRQRGYGRSNDRDNLGGNYNCSSFHSQDIRRSAQPWVSRGMTQENQTIDTYDALGDEGEEEQHFSPISPSISIGSCQVELTYTCNNLFDSMSNKHLNFFQVSNDVCQEKQIVDMTISDVMIYVPCLIFLLDFPCVEENHKLVSNVNGSNAEPNLLHFSRIEEVDSQDSDTMMSVIDWSDIKPIALISSYDVACAEPNFLLQFSCVEVVTSQISSTVESVVDWPDDEPYVLTDPPLIAEVKFQEIQMVNESFICGAIVARDIIEDNQCAFEDNIHEETDIKKVISGSGEELKVAHSSLSPPSGKVIHDNERPIEHVDIVHVHHSRLKRNVNRILYPHGTHGIESMSAKAARTGCKINTSGFKDTNNVQTKVKRRGRYKRVQVNSKYCKQALVGHNSKGRMFQFKGAARSSQSERVRRKAKWPKSIFRLDPTDHLQQVRDPPVQESSRLPVSPSKDTSKSTTRVIEIPVIGFNNDDIKISGSSECAYVHTASVNLPVDSGGENKCTSLPISSKMYRTDATSRNSDYELNMNCNVSFDFQIWSTSDPVQSGSDVQKDVQFERKFLDNINNASFWGKYSVHSMTRRLRWNTVVIGFLILFLGADALCCYQHCLKELTLSFYELRFSPGLLYLLLGVYVSLTISLRIYIVGMAQMIPLPLLL</sequence>
<keyword evidence="2" id="KW-1133">Transmembrane helix</keyword>
<keyword evidence="2" id="KW-0812">Transmembrane</keyword>
<feature type="region of interest" description="Disordered" evidence="1">
    <location>
        <begin position="257"/>
        <end position="298"/>
    </location>
</feature>
<organism evidence="3">
    <name type="scientific">Arion vulgaris</name>
    <dbReference type="NCBI Taxonomy" id="1028688"/>
    <lineage>
        <taxon>Eukaryota</taxon>
        <taxon>Metazoa</taxon>
        <taxon>Spiralia</taxon>
        <taxon>Lophotrochozoa</taxon>
        <taxon>Mollusca</taxon>
        <taxon>Gastropoda</taxon>
        <taxon>Heterobranchia</taxon>
        <taxon>Euthyneura</taxon>
        <taxon>Panpulmonata</taxon>
        <taxon>Eupulmonata</taxon>
        <taxon>Stylommatophora</taxon>
        <taxon>Helicina</taxon>
        <taxon>Arionoidea</taxon>
        <taxon>Arionidae</taxon>
        <taxon>Arion</taxon>
    </lineage>
</organism>
<keyword evidence="2" id="KW-0472">Membrane</keyword>
<dbReference type="AlphaFoldDB" id="A0A0B7BST3"/>